<dbReference type="AlphaFoldDB" id="A0A5P1FIJ1"/>
<evidence type="ECO:0000313" key="2">
    <source>
        <dbReference type="EMBL" id="ONK76719.1"/>
    </source>
</evidence>
<reference evidence="3" key="1">
    <citation type="journal article" date="2017" name="Nat. Commun.">
        <title>The asparagus genome sheds light on the origin and evolution of a young Y chromosome.</title>
        <authorList>
            <person name="Harkess A."/>
            <person name="Zhou J."/>
            <person name="Xu C."/>
            <person name="Bowers J.E."/>
            <person name="Van der Hulst R."/>
            <person name="Ayyampalayam S."/>
            <person name="Mercati F."/>
            <person name="Riccardi P."/>
            <person name="McKain M.R."/>
            <person name="Kakrana A."/>
            <person name="Tang H."/>
            <person name="Ray J."/>
            <person name="Groenendijk J."/>
            <person name="Arikit S."/>
            <person name="Mathioni S.M."/>
            <person name="Nakano M."/>
            <person name="Shan H."/>
            <person name="Telgmann-Rauber A."/>
            <person name="Kanno A."/>
            <person name="Yue Z."/>
            <person name="Chen H."/>
            <person name="Li W."/>
            <person name="Chen Y."/>
            <person name="Xu X."/>
            <person name="Zhang Y."/>
            <person name="Luo S."/>
            <person name="Chen H."/>
            <person name="Gao J."/>
            <person name="Mao Z."/>
            <person name="Pires J.C."/>
            <person name="Luo M."/>
            <person name="Kudrna D."/>
            <person name="Wing R.A."/>
            <person name="Meyers B.C."/>
            <person name="Yi K."/>
            <person name="Kong H."/>
            <person name="Lavrijsen P."/>
            <person name="Sunseri F."/>
            <person name="Falavigna A."/>
            <person name="Ye Y."/>
            <person name="Leebens-Mack J.H."/>
            <person name="Chen G."/>
        </authorList>
    </citation>
    <scope>NUCLEOTIDE SEQUENCE [LARGE SCALE GENOMIC DNA]</scope>
    <source>
        <strain evidence="3">cv. DH0086</strain>
    </source>
</reference>
<feature type="compositionally biased region" description="Basic and acidic residues" evidence="1">
    <location>
        <begin position="89"/>
        <end position="102"/>
    </location>
</feature>
<feature type="region of interest" description="Disordered" evidence="1">
    <location>
        <begin position="33"/>
        <end position="52"/>
    </location>
</feature>
<proteinExistence type="predicted"/>
<evidence type="ECO:0000313" key="3">
    <source>
        <dbReference type="Proteomes" id="UP000243459"/>
    </source>
</evidence>
<name>A0A5P1FIJ1_ASPOF</name>
<dbReference type="EMBL" id="CM007383">
    <property type="protein sequence ID" value="ONK76719.1"/>
    <property type="molecule type" value="Genomic_DNA"/>
</dbReference>
<protein>
    <submittedName>
        <fullName evidence="2">Uncharacterized protein</fullName>
    </submittedName>
</protein>
<dbReference type="Proteomes" id="UP000243459">
    <property type="component" value="Chromosome 3"/>
</dbReference>
<sequence>MGACPISHVFFDKLRGGTRGVEDEVRWRSRPRAASEASRGVKLAKSATRARESQNLRFPGGARRAGESWATGDGDHGVVVSGSRGKRRNGGETEERDMRGQRGVEWMLGSLNSGTES</sequence>
<feature type="region of interest" description="Disordered" evidence="1">
    <location>
        <begin position="59"/>
        <end position="117"/>
    </location>
</feature>
<accession>A0A5P1FIJ1</accession>
<keyword evidence="3" id="KW-1185">Reference proteome</keyword>
<evidence type="ECO:0000256" key="1">
    <source>
        <dbReference type="SAM" id="MobiDB-lite"/>
    </source>
</evidence>
<organism evidence="2 3">
    <name type="scientific">Asparagus officinalis</name>
    <name type="common">Garden asparagus</name>
    <dbReference type="NCBI Taxonomy" id="4686"/>
    <lineage>
        <taxon>Eukaryota</taxon>
        <taxon>Viridiplantae</taxon>
        <taxon>Streptophyta</taxon>
        <taxon>Embryophyta</taxon>
        <taxon>Tracheophyta</taxon>
        <taxon>Spermatophyta</taxon>
        <taxon>Magnoliopsida</taxon>
        <taxon>Liliopsida</taxon>
        <taxon>Asparagales</taxon>
        <taxon>Asparagaceae</taxon>
        <taxon>Asparagoideae</taxon>
        <taxon>Asparagus</taxon>
    </lineage>
</organism>
<dbReference type="Gramene" id="ONK76719">
    <property type="protein sequence ID" value="ONK76719"/>
    <property type="gene ID" value="A4U43_C03F31410"/>
</dbReference>
<gene>
    <name evidence="2" type="ORF">A4U43_C03F31410</name>
</gene>